<organism evidence="2 3">
    <name type="scientific">Triparma laevis f. inornata</name>
    <dbReference type="NCBI Taxonomy" id="1714386"/>
    <lineage>
        <taxon>Eukaryota</taxon>
        <taxon>Sar</taxon>
        <taxon>Stramenopiles</taxon>
        <taxon>Ochrophyta</taxon>
        <taxon>Bolidophyceae</taxon>
        <taxon>Parmales</taxon>
        <taxon>Triparmaceae</taxon>
        <taxon>Triparma</taxon>
    </lineage>
</organism>
<dbReference type="Proteomes" id="UP001162640">
    <property type="component" value="Unassembled WGS sequence"/>
</dbReference>
<reference evidence="3" key="1">
    <citation type="journal article" date="2023" name="Commun. Biol.">
        <title>Genome analysis of Parmales, the sister group of diatoms, reveals the evolutionary specialization of diatoms from phago-mixotrophs to photoautotrophs.</title>
        <authorList>
            <person name="Ban H."/>
            <person name="Sato S."/>
            <person name="Yoshikawa S."/>
            <person name="Yamada K."/>
            <person name="Nakamura Y."/>
            <person name="Ichinomiya M."/>
            <person name="Sato N."/>
            <person name="Blanc-Mathieu R."/>
            <person name="Endo H."/>
            <person name="Kuwata A."/>
            <person name="Ogata H."/>
        </authorList>
    </citation>
    <scope>NUCLEOTIDE SEQUENCE [LARGE SCALE GENOMIC DNA]</scope>
</reference>
<feature type="compositionally biased region" description="Basic and acidic residues" evidence="1">
    <location>
        <begin position="237"/>
        <end position="331"/>
    </location>
</feature>
<evidence type="ECO:0000313" key="2">
    <source>
        <dbReference type="EMBL" id="GMH82804.1"/>
    </source>
</evidence>
<evidence type="ECO:0000256" key="1">
    <source>
        <dbReference type="SAM" id="MobiDB-lite"/>
    </source>
</evidence>
<feature type="region of interest" description="Disordered" evidence="1">
    <location>
        <begin position="431"/>
        <end position="459"/>
    </location>
</feature>
<accession>A0A9W7EJ35</accession>
<feature type="compositionally biased region" description="Basic and acidic residues" evidence="1">
    <location>
        <begin position="438"/>
        <end position="451"/>
    </location>
</feature>
<comment type="caution">
    <text evidence="2">The sequence shown here is derived from an EMBL/GenBank/DDBJ whole genome shotgun (WGS) entry which is preliminary data.</text>
</comment>
<feature type="region of interest" description="Disordered" evidence="1">
    <location>
        <begin position="237"/>
        <end position="406"/>
    </location>
</feature>
<feature type="compositionally biased region" description="Basic and acidic residues" evidence="1">
    <location>
        <begin position="338"/>
        <end position="406"/>
    </location>
</feature>
<gene>
    <name evidence="2" type="ORF">TL16_g09384</name>
</gene>
<evidence type="ECO:0000313" key="3">
    <source>
        <dbReference type="Proteomes" id="UP001162640"/>
    </source>
</evidence>
<dbReference type="EMBL" id="BLQM01000319">
    <property type="protein sequence ID" value="GMH82804.1"/>
    <property type="molecule type" value="Genomic_DNA"/>
</dbReference>
<sequence length="459" mass="49493">MKALPQRSRLHVVFVDIMVKGSSGLHLLSGPAFALTDDAGGKGAELIFVAAAFWTGESHWFFSCNDGHVLQILAFAVVVEGFLPPAPTASQQTRASGLSAKQPTSVHQFAEISLITALSTAAFVVSQPAHAFGPDIASMISPSTSTPPAIVKEVKQPLKQISGAEQIEAKIEAILEEKSAATSAEGKASKALSETVEFKNLAAAKQRSLDASRVATTIPELKKQKEAAYANERKAARAADKKLGEKQKKAKQKEKVRVKKEIESRKKQEKREREQTKAKLEREKKEAAKEKERFKKEETLKNKKNADEKAKQEAKVRSEAEALKKKEEAVKQKAAGAKAKEIQKQNDAKKKAADANAKEQKAAADKAAKEFEKQSAAKKAESDKLAKEKKAKADKAATKAAADKKAVEQEKAKAAAKAAADKKVQEQEKAKAAAAATAERERLSKQTKAEAEANAAASR</sequence>
<name>A0A9W7EJ35_9STRA</name>
<proteinExistence type="predicted"/>
<protein>
    <submittedName>
        <fullName evidence="2">Uncharacterized protein</fullName>
    </submittedName>
</protein>
<dbReference type="AlphaFoldDB" id="A0A9W7EJ35"/>